<dbReference type="NCBIfam" id="TIGR00254">
    <property type="entry name" value="GGDEF"/>
    <property type="match status" value="1"/>
</dbReference>
<evidence type="ECO:0000313" key="4">
    <source>
        <dbReference type="EMBL" id="CUU42688.1"/>
    </source>
</evidence>
<dbReference type="InterPro" id="IPR043128">
    <property type="entry name" value="Rev_trsase/Diguanyl_cyclase"/>
</dbReference>
<dbReference type="EMBL" id="LN907867">
    <property type="protein sequence ID" value="CUU42688.1"/>
    <property type="molecule type" value="Genomic_DNA"/>
</dbReference>
<dbReference type="AlphaFoldDB" id="A0A0P0IVS6"/>
<dbReference type="SUPFAM" id="SSF141868">
    <property type="entry name" value="EAL domain-like"/>
    <property type="match status" value="1"/>
</dbReference>
<dbReference type="InterPro" id="IPR000700">
    <property type="entry name" value="PAS-assoc_C"/>
</dbReference>
<dbReference type="EC" id="3.1.4.52" evidence="4"/>
<dbReference type="InterPro" id="IPR001610">
    <property type="entry name" value="PAC"/>
</dbReference>
<dbReference type="InterPro" id="IPR003018">
    <property type="entry name" value="GAF"/>
</dbReference>
<dbReference type="CDD" id="cd01948">
    <property type="entry name" value="EAL"/>
    <property type="match status" value="1"/>
</dbReference>
<dbReference type="FunFam" id="3.30.70.270:FF:000001">
    <property type="entry name" value="Diguanylate cyclase domain protein"/>
    <property type="match status" value="1"/>
</dbReference>
<reference evidence="5" key="1">
    <citation type="journal article" date="2016" name="Genome Announc.">
        <title>Revised genome sequence of the purple photosynthetic bacterium Blastochloris viridis.</title>
        <authorList>
            <person name="Liu L.N."/>
            <person name="Faulkner M."/>
            <person name="Liu X."/>
            <person name="Huang F."/>
            <person name="Darby A.C."/>
            <person name="Hall N."/>
        </authorList>
    </citation>
    <scope>NUCLEOTIDE SEQUENCE [LARGE SCALE GENOMIC DNA]</scope>
    <source>
        <strain evidence="5">ATCC 19567 / DSM 133 / F</strain>
    </source>
</reference>
<dbReference type="NCBIfam" id="TIGR00229">
    <property type="entry name" value="sensory_box"/>
    <property type="match status" value="1"/>
</dbReference>
<evidence type="ECO:0000259" key="2">
    <source>
        <dbReference type="PROSITE" id="PS50883"/>
    </source>
</evidence>
<dbReference type="InterPro" id="IPR035919">
    <property type="entry name" value="EAL_sf"/>
</dbReference>
<evidence type="ECO:0000313" key="5">
    <source>
        <dbReference type="Proteomes" id="UP000065734"/>
    </source>
</evidence>
<name>A0A0P0IVS6_BLAVI</name>
<protein>
    <submittedName>
        <fullName evidence="4">Cyclic di-GMP phosphodiesterase Gmr</fullName>
        <ecNumber evidence="4">3.1.4.52</ecNumber>
    </submittedName>
</protein>
<dbReference type="Pfam" id="PF00990">
    <property type="entry name" value="GGDEF"/>
    <property type="match status" value="1"/>
</dbReference>
<feature type="domain" description="EAL" evidence="2">
    <location>
        <begin position="607"/>
        <end position="862"/>
    </location>
</feature>
<accession>A0A0P0IVS6</accession>
<dbReference type="GO" id="GO:0071111">
    <property type="term" value="F:cyclic-guanylate-specific phosphodiesterase activity"/>
    <property type="evidence" value="ECO:0007669"/>
    <property type="project" value="UniProtKB-EC"/>
</dbReference>
<dbReference type="SMART" id="SM00052">
    <property type="entry name" value="EAL"/>
    <property type="match status" value="1"/>
</dbReference>
<dbReference type="STRING" id="1079.BVIR_2256"/>
<dbReference type="Pfam" id="PF13426">
    <property type="entry name" value="PAS_9"/>
    <property type="match status" value="2"/>
</dbReference>
<dbReference type="InterPro" id="IPR029787">
    <property type="entry name" value="Nucleotide_cyclase"/>
</dbReference>
<dbReference type="SMART" id="SM00267">
    <property type="entry name" value="GGDEF"/>
    <property type="match status" value="1"/>
</dbReference>
<sequence>MRSALRPADEAQRLEALRRYDILDSAPEESFDRLVGLVTTLVGASAAAIGFVDAERHWLKARIGIAQQEFPRDVAFCAHTILGLDPLVVEDAATDPRFFDHPAVCGQMGLRFYAGTPIRTHDGFSIGVLCALDQQPRREPLSAAQIAGLTELAALVADELELRRTVNRLNDELARRAEAEAARALSEQRLKDYLDTATDWLWETDDQHRFVFDTSCGAERWGLPEAIGTTRIERAGGNLRDPVWAAHLDDLKERRPFRSFRYAIRAADGCLVHMSVSGKPIFDADGVFRGYRGTGQDVSARVEVETALRDMNARLSLLYTSGVIGVVTWQGNRLVEANDEFLRIIGYDRLDVANGLMWSMLRPDDQAKLDAEVLAEMRASGRSRLFETECLTRTGQRVPVSMSAVSVDPTQNLWMALVQDISERKAAEAQIRDLAFRDTLTGLLNRRSFNDELGRRLAICDARCSTGALLFIDLDHFKDVNDTIGHDAGDALLQEIARRLQAGVRRQDLVARLGGDEFAVVLGEVSSAEDVARKANSLLDACRQPVRHAGHMLHTSASIGVTMFPTDGVEPAQLLKNADVALYRSKSGGRRTVSFFNSAMMAETVARMELIAELRKAIEDQQFRLAYQPIVDISGRRRLAGFEALVRWQHPTRGVLGPSTFLNVATSAGLDGELCAFTIGAATRQMRAWLDDGLDPGYVAVNLSATELRDASVPARVVAALAANRLLPRHLEIEITENVVISQDPKIESNLEALHRLGVRIALDDFGTGYSSLAHLKRFPVDVLKIDQSFVRDMDTDPEDAVIARTIIRLAHSLDLTVVAEGIETEVQFAHLRRMGCDRGQGFLIAKPAMADQATEWLESRQRRVQGAM</sequence>
<dbReference type="SMART" id="SM00065">
    <property type="entry name" value="GAF"/>
    <property type="match status" value="1"/>
</dbReference>
<feature type="domain" description="PAC" evidence="1">
    <location>
        <begin position="258"/>
        <end position="310"/>
    </location>
</feature>
<dbReference type="InterPro" id="IPR000160">
    <property type="entry name" value="GGDEF_dom"/>
</dbReference>
<dbReference type="InterPro" id="IPR001633">
    <property type="entry name" value="EAL_dom"/>
</dbReference>
<dbReference type="PROSITE" id="PS50113">
    <property type="entry name" value="PAC"/>
    <property type="match status" value="1"/>
</dbReference>
<dbReference type="Proteomes" id="UP000065734">
    <property type="component" value="Chromosome I"/>
</dbReference>
<dbReference type="InterPro" id="IPR052155">
    <property type="entry name" value="Biofilm_reg_signaling"/>
</dbReference>
<keyword evidence="5" id="KW-1185">Reference proteome</keyword>
<dbReference type="PROSITE" id="PS50887">
    <property type="entry name" value="GGDEF"/>
    <property type="match status" value="1"/>
</dbReference>
<dbReference type="PANTHER" id="PTHR44757">
    <property type="entry name" value="DIGUANYLATE CYCLASE DGCP"/>
    <property type="match status" value="1"/>
</dbReference>
<organism evidence="4 5">
    <name type="scientific">Blastochloris viridis</name>
    <name type="common">Rhodopseudomonas viridis</name>
    <dbReference type="NCBI Taxonomy" id="1079"/>
    <lineage>
        <taxon>Bacteria</taxon>
        <taxon>Pseudomonadati</taxon>
        <taxon>Pseudomonadota</taxon>
        <taxon>Alphaproteobacteria</taxon>
        <taxon>Hyphomicrobiales</taxon>
        <taxon>Blastochloridaceae</taxon>
        <taxon>Blastochloris</taxon>
    </lineage>
</organism>
<dbReference type="PANTHER" id="PTHR44757:SF2">
    <property type="entry name" value="BIOFILM ARCHITECTURE MAINTENANCE PROTEIN MBAA"/>
    <property type="match status" value="1"/>
</dbReference>
<dbReference type="Pfam" id="PF00563">
    <property type="entry name" value="EAL"/>
    <property type="match status" value="1"/>
</dbReference>
<dbReference type="SUPFAM" id="SSF55073">
    <property type="entry name" value="Nucleotide cyclase"/>
    <property type="match status" value="1"/>
</dbReference>
<dbReference type="SUPFAM" id="SSF55785">
    <property type="entry name" value="PYP-like sensor domain (PAS domain)"/>
    <property type="match status" value="2"/>
</dbReference>
<dbReference type="Gene3D" id="3.30.70.270">
    <property type="match status" value="1"/>
</dbReference>
<dbReference type="OrthoDB" id="9814202at2"/>
<dbReference type="InterPro" id="IPR029016">
    <property type="entry name" value="GAF-like_dom_sf"/>
</dbReference>
<dbReference type="PROSITE" id="PS50883">
    <property type="entry name" value="EAL"/>
    <property type="match status" value="1"/>
</dbReference>
<dbReference type="CDD" id="cd00130">
    <property type="entry name" value="PAS"/>
    <property type="match status" value="1"/>
</dbReference>
<gene>
    <name evidence="4" type="primary">gmr_2</name>
    <name evidence="4" type="ORF">BVIRIDIS_17020</name>
</gene>
<dbReference type="Pfam" id="PF01590">
    <property type="entry name" value="GAF"/>
    <property type="match status" value="1"/>
</dbReference>
<proteinExistence type="predicted"/>
<dbReference type="Gene3D" id="3.30.450.20">
    <property type="entry name" value="PAS domain"/>
    <property type="match status" value="2"/>
</dbReference>
<feature type="domain" description="GGDEF" evidence="3">
    <location>
        <begin position="465"/>
        <end position="598"/>
    </location>
</feature>
<dbReference type="Gene3D" id="3.20.20.450">
    <property type="entry name" value="EAL domain"/>
    <property type="match status" value="1"/>
</dbReference>
<dbReference type="KEGG" id="bvr:BVIR_2256"/>
<dbReference type="CDD" id="cd01949">
    <property type="entry name" value="GGDEF"/>
    <property type="match status" value="1"/>
</dbReference>
<dbReference type="InterPro" id="IPR035965">
    <property type="entry name" value="PAS-like_dom_sf"/>
</dbReference>
<evidence type="ECO:0000259" key="1">
    <source>
        <dbReference type="PROSITE" id="PS50113"/>
    </source>
</evidence>
<dbReference type="InterPro" id="IPR000014">
    <property type="entry name" value="PAS"/>
</dbReference>
<dbReference type="SMART" id="SM00086">
    <property type="entry name" value="PAC"/>
    <property type="match status" value="2"/>
</dbReference>
<dbReference type="SUPFAM" id="SSF55781">
    <property type="entry name" value="GAF domain-like"/>
    <property type="match status" value="1"/>
</dbReference>
<dbReference type="RefSeq" id="WP_082417015.1">
    <property type="nucleotide sequence ID" value="NZ_AP014854.2"/>
</dbReference>
<keyword evidence="4" id="KW-0378">Hydrolase</keyword>
<dbReference type="Gene3D" id="3.30.450.40">
    <property type="match status" value="1"/>
</dbReference>
<evidence type="ECO:0000259" key="3">
    <source>
        <dbReference type="PROSITE" id="PS50887"/>
    </source>
</evidence>